<sequence>MKRVQLNTATGMKTALAMALAAALSACGGGGGGGNVRVEPPAPPPVTPPPVTPPPVTPPPEAPPQPSRQGHLTAINALGTGLTGQGVRIGVVDSGVNRTHPALAGRVVANYTYVDPRENDLGRDDVVGHGTTVSMLAAGGDYAGSQVGVAPGAEIVSARIIADKRPVDDGSGNGNQVSGAIGLAPVHRDLVNAGVKIMNNSWGGLYWTNAATTAQIADEYRPFITSNGGLVVFATGNDGRSTPSNMAALPSRPGVGGSMPAADLVRGWLAVTAVDTVTPTQLASYANACGEAASYCLAAPGTAVYPDPQATTATASYYYGWGTSYAAPLVSGAAALVWQRYPYFSNDLVRQTLLGTATDIGAAGVDPVFGNGLLNVGKAVNGPGRLDWGDVSVNVNRLGLDSVWSNDLSGAGGLVKQGVGALGLSGRNTYSGATRIEQGTLALRGGASITSSVGIVAQAGSPSGAALQFMNGTTRVVGNVDNGASVVLTSANADATIEGNYLQRDGAQLMVALGVNALQVTGTATLQGGGVLVNGAIAGYVPADGTRQSLIRAQGGLSGQFNTAAVGQNGVSLLESSYGYDSTTAWLELTRVSVVAAASAASLDARALASAERVERAFERLDGSPDLQGSALADVAGELQRTPGGISGLSASLDSLSGKAHALATQATFDSVDMSRRAVAARFGEVQARPALRGAWQRALGEAGQGNFAGNGAQTRGWMVGHESALGGNGVLGVAFGEVRSNASGNDNGGLGRDRQAQAQLYAGWSEGRGYLLAQLGAGQFQRQVDRQLLLGAQAVAAGARYGGRFASVSVESGLRFGGPRTALTPYVAASQMQVRSDGFTEQGGLGFGLRMQDNLARRSLAMAGLRAERQWRRWTLRGYSEWQQELSSEGFDAQAGFTGVEAWAPLVSGALPRASGLLGVALEAGVGRSGRVSFGYDQRFGGGLDVSQAALNYSTGF</sequence>
<dbReference type="SMART" id="SM00869">
    <property type="entry name" value="Autotransporter"/>
    <property type="match status" value="1"/>
</dbReference>
<dbReference type="InterPro" id="IPR036852">
    <property type="entry name" value="Peptidase_S8/S53_dom_sf"/>
</dbReference>
<dbReference type="EMBL" id="JACSQS010000032">
    <property type="protein sequence ID" value="MBD7956001.1"/>
    <property type="molecule type" value="Genomic_DNA"/>
</dbReference>
<dbReference type="Proteomes" id="UP000636938">
    <property type="component" value="Unassembled WGS sequence"/>
</dbReference>
<dbReference type="InterPro" id="IPR005546">
    <property type="entry name" value="Autotransporte_beta"/>
</dbReference>
<dbReference type="InterPro" id="IPR023827">
    <property type="entry name" value="Peptidase_S8_Asp-AS"/>
</dbReference>
<feature type="signal peptide" evidence="8">
    <location>
        <begin position="1"/>
        <end position="28"/>
    </location>
</feature>
<keyword evidence="3 8" id="KW-0732">Signal</keyword>
<keyword evidence="4 6" id="KW-0378">Hydrolase</keyword>
<evidence type="ECO:0000313" key="11">
    <source>
        <dbReference type="Proteomes" id="UP000636938"/>
    </source>
</evidence>
<dbReference type="GO" id="GO:0006508">
    <property type="term" value="P:proteolysis"/>
    <property type="evidence" value="ECO:0007669"/>
    <property type="project" value="UniProtKB-KW"/>
</dbReference>
<feature type="region of interest" description="Disordered" evidence="7">
    <location>
        <begin position="35"/>
        <end position="71"/>
    </location>
</feature>
<name>A0A8X8FYA8_9GAMM</name>
<dbReference type="Gene3D" id="2.40.128.130">
    <property type="entry name" value="Autotransporter beta-domain"/>
    <property type="match status" value="1"/>
</dbReference>
<dbReference type="SUPFAM" id="SSF52743">
    <property type="entry name" value="Subtilisin-like"/>
    <property type="match status" value="1"/>
</dbReference>
<reference evidence="10 11" key="1">
    <citation type="submission" date="2020-08" db="EMBL/GenBank/DDBJ databases">
        <title>A Genomic Blueprint of the Chicken Gut Microbiome.</title>
        <authorList>
            <person name="Gilroy R."/>
            <person name="Ravi A."/>
            <person name="Getino M."/>
            <person name="Pursley I."/>
            <person name="Horton D.L."/>
            <person name="Alikhan N.-F."/>
            <person name="Baker D."/>
            <person name="Gharbi K."/>
            <person name="Hall N."/>
            <person name="Watson M."/>
            <person name="Adriaenssens E.M."/>
            <person name="Foster-Nyarko E."/>
            <person name="Jarju S."/>
            <person name="Secka A."/>
            <person name="Antonio M."/>
            <person name="Oren A."/>
            <person name="Chaudhuri R."/>
            <person name="La Ragione R.M."/>
            <person name="Hildebrand F."/>
            <person name="Pallen M.J."/>
        </authorList>
    </citation>
    <scope>NUCLEOTIDE SEQUENCE [LARGE SCALE GENOMIC DNA]</scope>
    <source>
        <strain evidence="10 11">Sa5BUN4</strain>
    </source>
</reference>
<dbReference type="InterPro" id="IPR034061">
    <property type="entry name" value="Peptidases_S8_Autotransporter"/>
</dbReference>
<keyword evidence="2 6" id="KW-0645">Protease</keyword>
<dbReference type="PROSITE" id="PS51892">
    <property type="entry name" value="SUBTILASE"/>
    <property type="match status" value="1"/>
</dbReference>
<dbReference type="InterPro" id="IPR050131">
    <property type="entry name" value="Peptidase_S8_subtilisin-like"/>
</dbReference>
<evidence type="ECO:0000256" key="7">
    <source>
        <dbReference type="SAM" id="MobiDB-lite"/>
    </source>
</evidence>
<dbReference type="AlphaFoldDB" id="A0A8X8FYA8"/>
<keyword evidence="5 6" id="KW-0720">Serine protease</keyword>
<evidence type="ECO:0000256" key="3">
    <source>
        <dbReference type="ARBA" id="ARBA00022729"/>
    </source>
</evidence>
<dbReference type="GO" id="GO:0004252">
    <property type="term" value="F:serine-type endopeptidase activity"/>
    <property type="evidence" value="ECO:0007669"/>
    <property type="project" value="UniProtKB-UniRule"/>
</dbReference>
<dbReference type="Pfam" id="PF12951">
    <property type="entry name" value="PATR"/>
    <property type="match status" value="1"/>
</dbReference>
<dbReference type="InterPro" id="IPR036709">
    <property type="entry name" value="Autotransporte_beta_dom_sf"/>
</dbReference>
<dbReference type="PROSITE" id="PS00138">
    <property type="entry name" value="SUBTILASE_SER"/>
    <property type="match status" value="1"/>
</dbReference>
<gene>
    <name evidence="10" type="ORF">H9654_17545</name>
</gene>
<evidence type="ECO:0000256" key="6">
    <source>
        <dbReference type="PROSITE-ProRule" id="PRU01240"/>
    </source>
</evidence>
<dbReference type="InterPro" id="IPR000209">
    <property type="entry name" value="Peptidase_S8/S53_dom"/>
</dbReference>
<evidence type="ECO:0000259" key="9">
    <source>
        <dbReference type="PROSITE" id="PS51208"/>
    </source>
</evidence>
<dbReference type="PROSITE" id="PS51208">
    <property type="entry name" value="AUTOTRANSPORTER"/>
    <property type="match status" value="1"/>
</dbReference>
<evidence type="ECO:0000256" key="5">
    <source>
        <dbReference type="ARBA" id="ARBA00022825"/>
    </source>
</evidence>
<feature type="active site" description="Charge relay system" evidence="6">
    <location>
        <position position="93"/>
    </location>
</feature>
<protein>
    <submittedName>
        <fullName evidence="10">S8 family serine peptidase</fullName>
    </submittedName>
</protein>
<dbReference type="PANTHER" id="PTHR43806">
    <property type="entry name" value="PEPTIDASE S8"/>
    <property type="match status" value="1"/>
</dbReference>
<feature type="compositionally biased region" description="Pro residues" evidence="7">
    <location>
        <begin position="40"/>
        <end position="66"/>
    </location>
</feature>
<evidence type="ECO:0000256" key="2">
    <source>
        <dbReference type="ARBA" id="ARBA00022670"/>
    </source>
</evidence>
<dbReference type="InterPro" id="IPR015500">
    <property type="entry name" value="Peptidase_S8_subtilisin-rel"/>
</dbReference>
<dbReference type="CDD" id="cd04848">
    <property type="entry name" value="Peptidases_S8_Autotransporter_serine_protease_like"/>
    <property type="match status" value="1"/>
</dbReference>
<evidence type="ECO:0000256" key="8">
    <source>
        <dbReference type="SAM" id="SignalP"/>
    </source>
</evidence>
<dbReference type="Pfam" id="PF03797">
    <property type="entry name" value="Autotransporter"/>
    <property type="match status" value="1"/>
</dbReference>
<evidence type="ECO:0000256" key="1">
    <source>
        <dbReference type="ARBA" id="ARBA00011073"/>
    </source>
</evidence>
<dbReference type="NCBIfam" id="TIGR02601">
    <property type="entry name" value="autotrns_rpt"/>
    <property type="match status" value="1"/>
</dbReference>
<dbReference type="InterPro" id="IPR013425">
    <property type="entry name" value="Autotrns_rpt"/>
</dbReference>
<dbReference type="Gene3D" id="3.40.50.200">
    <property type="entry name" value="Peptidase S8/S53 domain"/>
    <property type="match status" value="1"/>
</dbReference>
<keyword evidence="11" id="KW-1185">Reference proteome</keyword>
<dbReference type="PROSITE" id="PS00136">
    <property type="entry name" value="SUBTILASE_ASP"/>
    <property type="match status" value="1"/>
</dbReference>
<feature type="chain" id="PRO_5036468044" evidence="8">
    <location>
        <begin position="29"/>
        <end position="958"/>
    </location>
</feature>
<dbReference type="PRINTS" id="PR00723">
    <property type="entry name" value="SUBTILISIN"/>
</dbReference>
<feature type="active site" description="Charge relay system" evidence="6">
    <location>
        <position position="129"/>
    </location>
</feature>
<comment type="caution">
    <text evidence="10">The sequence shown here is derived from an EMBL/GenBank/DDBJ whole genome shotgun (WGS) entry which is preliminary data.</text>
</comment>
<dbReference type="PANTHER" id="PTHR43806:SF11">
    <property type="entry name" value="CEREVISIN-RELATED"/>
    <property type="match status" value="1"/>
</dbReference>
<evidence type="ECO:0000256" key="4">
    <source>
        <dbReference type="ARBA" id="ARBA00022801"/>
    </source>
</evidence>
<feature type="domain" description="Autotransporter" evidence="9">
    <location>
        <begin position="688"/>
        <end position="958"/>
    </location>
</feature>
<proteinExistence type="inferred from homology"/>
<comment type="similarity">
    <text evidence="1 6">Belongs to the peptidase S8 family.</text>
</comment>
<dbReference type="InterPro" id="IPR023828">
    <property type="entry name" value="Peptidase_S8_Ser-AS"/>
</dbReference>
<organism evidence="10 11">
    <name type="scientific">Stenotrophomonas lacuserhaii</name>
    <dbReference type="NCBI Taxonomy" id="2760084"/>
    <lineage>
        <taxon>Bacteria</taxon>
        <taxon>Pseudomonadati</taxon>
        <taxon>Pseudomonadota</taxon>
        <taxon>Gammaproteobacteria</taxon>
        <taxon>Lysobacterales</taxon>
        <taxon>Lysobacteraceae</taxon>
        <taxon>Stenotrophomonas</taxon>
    </lineage>
</organism>
<evidence type="ECO:0000313" key="10">
    <source>
        <dbReference type="EMBL" id="MBD7956001.1"/>
    </source>
</evidence>
<feature type="active site" description="Charge relay system" evidence="6">
    <location>
        <position position="324"/>
    </location>
</feature>
<dbReference type="SUPFAM" id="SSF103515">
    <property type="entry name" value="Autotransporter"/>
    <property type="match status" value="1"/>
</dbReference>
<accession>A0A8X8FYA8</accession>
<dbReference type="Pfam" id="PF00082">
    <property type="entry name" value="Peptidase_S8"/>
    <property type="match status" value="1"/>
</dbReference>
<dbReference type="PROSITE" id="PS51257">
    <property type="entry name" value="PROKAR_LIPOPROTEIN"/>
    <property type="match status" value="1"/>
</dbReference>